<dbReference type="Proteomes" id="UP001223390">
    <property type="component" value="Unassembled WGS sequence"/>
</dbReference>
<dbReference type="InterPro" id="IPR014721">
    <property type="entry name" value="Ribsml_uS5_D2-typ_fold_subgr"/>
</dbReference>
<keyword evidence="1 4" id="KW-0418">Kinase</keyword>
<dbReference type="Pfam" id="PF00288">
    <property type="entry name" value="GHMP_kinases_N"/>
    <property type="match status" value="1"/>
</dbReference>
<reference evidence="4 5" key="1">
    <citation type="submission" date="2023-05" db="EMBL/GenBank/DDBJ databases">
        <title>Sequencing and Assembly of Streptomyces sp. NP73.</title>
        <authorList>
            <person name="Konwar A.N."/>
            <person name="Saikia K."/>
            <person name="Thakur D."/>
        </authorList>
    </citation>
    <scope>NUCLEOTIDE SEQUENCE [LARGE SCALE GENOMIC DNA]</scope>
    <source>
        <strain evidence="4 5">NP73</strain>
    </source>
</reference>
<dbReference type="RefSeq" id="WP_285341636.1">
    <property type="nucleotide sequence ID" value="NZ_JASITI010000010.1"/>
</dbReference>
<evidence type="ECO:0000256" key="2">
    <source>
        <dbReference type="SAM" id="MobiDB-lite"/>
    </source>
</evidence>
<gene>
    <name evidence="4" type="ORF">QEZ40_000442</name>
</gene>
<dbReference type="SUPFAM" id="SSF54211">
    <property type="entry name" value="Ribosomal protein S5 domain 2-like"/>
    <property type="match status" value="1"/>
</dbReference>
<dbReference type="Gene3D" id="3.30.230.10">
    <property type="match status" value="1"/>
</dbReference>
<keyword evidence="1 4" id="KW-0808">Transferase</keyword>
<name>A0ABT7GR89_9ACTN</name>
<protein>
    <submittedName>
        <fullName evidence="4">Kinase</fullName>
    </submittedName>
</protein>
<evidence type="ECO:0000259" key="3">
    <source>
        <dbReference type="Pfam" id="PF00288"/>
    </source>
</evidence>
<dbReference type="InterPro" id="IPR006204">
    <property type="entry name" value="GHMP_kinase_N_dom"/>
</dbReference>
<sequence length="317" mass="33886">MDHTTEPPRHTHTPPGGGAGVGRAPGTFGELLQGALPGNGHDFLVTFPIQNWSTALFRTTPGRRDVEVRPAHKHKSRRLAQAALHHLGVTDGGILTLHGALPEGKGLASSSADLVATARAVADAHGRHLDPATIETLLRGIEPTDGVMYEGIVAFYHREVRLREVLGHLPPLTVIAHDEGGAVDTIGFNRTRKPHGPAEREEYARLLDTLAAAVQDHDLPTVGRVATRSAELNRLHRPRRDFAPMLRACRDIDGLGLVVAHSGTALGVLLDHCDPEHDLKTAHVRAACAGLPGTVDVHRSLSAHDPTTPTAYLGRTA</sequence>
<keyword evidence="5" id="KW-1185">Reference proteome</keyword>
<organism evidence="4 5">
    <name type="scientific">Streptomyces katrae</name>
    <dbReference type="NCBI Taxonomy" id="68223"/>
    <lineage>
        <taxon>Bacteria</taxon>
        <taxon>Bacillati</taxon>
        <taxon>Actinomycetota</taxon>
        <taxon>Actinomycetes</taxon>
        <taxon>Kitasatosporales</taxon>
        <taxon>Streptomycetaceae</taxon>
        <taxon>Streptomyces</taxon>
    </lineage>
</organism>
<proteinExistence type="predicted"/>
<evidence type="ECO:0000313" key="5">
    <source>
        <dbReference type="Proteomes" id="UP001223390"/>
    </source>
</evidence>
<accession>A0ABT7GR89</accession>
<dbReference type="InterPro" id="IPR020568">
    <property type="entry name" value="Ribosomal_Su5_D2-typ_SF"/>
</dbReference>
<evidence type="ECO:0000256" key="1">
    <source>
        <dbReference type="ARBA" id="ARBA00022777"/>
    </source>
</evidence>
<dbReference type="GO" id="GO:0016301">
    <property type="term" value="F:kinase activity"/>
    <property type="evidence" value="ECO:0007669"/>
    <property type="project" value="UniProtKB-KW"/>
</dbReference>
<feature type="domain" description="GHMP kinase N-terminal" evidence="3">
    <location>
        <begin position="80"/>
        <end position="142"/>
    </location>
</feature>
<feature type="region of interest" description="Disordered" evidence="2">
    <location>
        <begin position="1"/>
        <end position="26"/>
    </location>
</feature>
<dbReference type="EMBL" id="JASITI010000010">
    <property type="protein sequence ID" value="MDK9496102.1"/>
    <property type="molecule type" value="Genomic_DNA"/>
</dbReference>
<evidence type="ECO:0000313" key="4">
    <source>
        <dbReference type="EMBL" id="MDK9496102.1"/>
    </source>
</evidence>
<dbReference type="InterPro" id="IPR012363">
    <property type="entry name" value="PduX"/>
</dbReference>
<comment type="caution">
    <text evidence="4">The sequence shown here is derived from an EMBL/GenBank/DDBJ whole genome shotgun (WGS) entry which is preliminary data.</text>
</comment>
<dbReference type="PIRSF" id="PIRSF033887">
    <property type="entry name" value="PduX"/>
    <property type="match status" value="1"/>
</dbReference>